<dbReference type="InterPro" id="IPR001314">
    <property type="entry name" value="Peptidase_S1A"/>
</dbReference>
<dbReference type="Gene3D" id="2.40.10.10">
    <property type="entry name" value="Trypsin-like serine proteases"/>
    <property type="match status" value="1"/>
</dbReference>
<sequence>MSRARRGLVTPLAAALLITPVLVGSATSASAAETALPSAVEDFAYPGAAGILAARGITLRSGDGHIVLADCVPGGGLVELYSRSLAPSHACFKITGATGYLALEIPEVFSIRGDSHAIKATLSSQGTVASVDVSKNEWTPVGEGSSSGATTLLELIATDGPAVSVTNPNPAVGNLTVGPPGRVGSRACTATLVAAQWVLTAASCFADDPAQPVVPAGAPSRPSQVEFPGRVPVAVTALVPRSDRDLVLGRLATPIGGVAALRVSGSAAATGAVLQAVGYGRTATAWHTGTQRPAGVTVTATVGTSLAVNVTTGLVCKGDAGGPATNGQGELVAVHSRSGQAGCLDGPGGGPAATAVRVDDIAGWVRDNTPAQLGRDYNGDGRTDIAMVGGDNWNSIPVALSKGDGSFGITAVAADNFASWAKNPTAKPLTGDFNGDGRADIAMVGGDSWDSIPVALSKGDGSFTVTATVAGSFAIWARNATAKPLTGDFNGDGRTDIAMVGGSGWNSIPVALSNGDGSFAIVAVAADSFGTWATSSSAKPLTGDFNGDGKTDIAMVGGDNWNSIPVALSKGDGSFAVTAVAADSFAIWARNATAKPLTGDFNGDGKTDIAMVGGDNWNSIPVALSRGDGSFTITAVAADNFATWAKNAAAKPLTGDFNGDGRTDIAMVGGSGWNSIPVALSNGDGSFTVSAVVASNFATWANNSSAKPLTGDYNGDGKADIAMVGGDNWNSIPVALSKGDGSFTITAVAADNFATWAKNSFAKPL</sequence>
<dbReference type="InterPro" id="IPR001254">
    <property type="entry name" value="Trypsin_dom"/>
</dbReference>
<dbReference type="InterPro" id="IPR009003">
    <property type="entry name" value="Peptidase_S1_PA"/>
</dbReference>
<dbReference type="InterPro" id="IPR013517">
    <property type="entry name" value="FG-GAP"/>
</dbReference>
<keyword evidence="5" id="KW-1185">Reference proteome</keyword>
<feature type="signal peptide" evidence="2">
    <location>
        <begin position="1"/>
        <end position="31"/>
    </location>
</feature>
<dbReference type="PANTHER" id="PTHR46580">
    <property type="entry name" value="SENSOR KINASE-RELATED"/>
    <property type="match status" value="1"/>
</dbReference>
<dbReference type="SUPFAM" id="SSF50494">
    <property type="entry name" value="Trypsin-like serine proteases"/>
    <property type="match status" value="1"/>
</dbReference>
<dbReference type="EMBL" id="JADOUF010000001">
    <property type="protein sequence ID" value="MBG6135840.1"/>
    <property type="molecule type" value="Genomic_DNA"/>
</dbReference>
<dbReference type="AlphaFoldDB" id="A0A8J7KF74"/>
<accession>A0A8J7KF74</accession>
<evidence type="ECO:0000256" key="1">
    <source>
        <dbReference type="ARBA" id="ARBA00022729"/>
    </source>
</evidence>
<comment type="caution">
    <text evidence="4">The sequence shown here is derived from an EMBL/GenBank/DDBJ whole genome shotgun (WGS) entry which is preliminary data.</text>
</comment>
<dbReference type="Pfam" id="PF13517">
    <property type="entry name" value="FG-GAP_3"/>
    <property type="match status" value="3"/>
</dbReference>
<name>A0A8J7KF74_9ACTN</name>
<dbReference type="PROSITE" id="PS50240">
    <property type="entry name" value="TRYPSIN_DOM"/>
    <property type="match status" value="1"/>
</dbReference>
<dbReference type="InterPro" id="IPR043504">
    <property type="entry name" value="Peptidase_S1_PA_chymotrypsin"/>
</dbReference>
<dbReference type="RefSeq" id="WP_197002898.1">
    <property type="nucleotide sequence ID" value="NZ_BONS01000002.1"/>
</dbReference>
<gene>
    <name evidence="4" type="ORF">IW245_002034</name>
</gene>
<evidence type="ECO:0000313" key="4">
    <source>
        <dbReference type="EMBL" id="MBG6135840.1"/>
    </source>
</evidence>
<evidence type="ECO:0000313" key="5">
    <source>
        <dbReference type="Proteomes" id="UP000622552"/>
    </source>
</evidence>
<keyword evidence="1 2" id="KW-0732">Signal</keyword>
<feature type="domain" description="Peptidase S1" evidence="3">
    <location>
        <begin position="157"/>
        <end position="370"/>
    </location>
</feature>
<organism evidence="4 5">
    <name type="scientific">Longispora fulva</name>
    <dbReference type="NCBI Taxonomy" id="619741"/>
    <lineage>
        <taxon>Bacteria</taxon>
        <taxon>Bacillati</taxon>
        <taxon>Actinomycetota</taxon>
        <taxon>Actinomycetes</taxon>
        <taxon>Micromonosporales</taxon>
        <taxon>Micromonosporaceae</taxon>
        <taxon>Longispora</taxon>
    </lineage>
</organism>
<dbReference type="GO" id="GO:0004252">
    <property type="term" value="F:serine-type endopeptidase activity"/>
    <property type="evidence" value="ECO:0007669"/>
    <property type="project" value="InterPro"/>
</dbReference>
<reference evidence="4" key="1">
    <citation type="submission" date="2020-11" db="EMBL/GenBank/DDBJ databases">
        <title>Sequencing the genomes of 1000 actinobacteria strains.</title>
        <authorList>
            <person name="Klenk H.-P."/>
        </authorList>
    </citation>
    <scope>NUCLEOTIDE SEQUENCE</scope>
    <source>
        <strain evidence="4">DSM 45356</strain>
    </source>
</reference>
<dbReference type="SUPFAM" id="SSF69318">
    <property type="entry name" value="Integrin alpha N-terminal domain"/>
    <property type="match status" value="2"/>
</dbReference>
<proteinExistence type="predicted"/>
<evidence type="ECO:0000259" key="3">
    <source>
        <dbReference type="PROSITE" id="PS50240"/>
    </source>
</evidence>
<dbReference type="InterPro" id="IPR028994">
    <property type="entry name" value="Integrin_alpha_N"/>
</dbReference>
<dbReference type="SMART" id="SM00020">
    <property type="entry name" value="Tryp_SPc"/>
    <property type="match status" value="1"/>
</dbReference>
<protein>
    <recommendedName>
        <fullName evidence="3">Peptidase S1 domain-containing protein</fullName>
    </recommendedName>
</protein>
<feature type="chain" id="PRO_5035195319" description="Peptidase S1 domain-containing protein" evidence="2">
    <location>
        <begin position="32"/>
        <end position="765"/>
    </location>
</feature>
<dbReference type="PRINTS" id="PR00722">
    <property type="entry name" value="CHYMOTRYPSIN"/>
</dbReference>
<dbReference type="Pfam" id="PF00089">
    <property type="entry name" value="Trypsin"/>
    <property type="match status" value="1"/>
</dbReference>
<dbReference type="Gene3D" id="2.40.128.340">
    <property type="match status" value="3"/>
</dbReference>
<dbReference type="GO" id="GO:0006508">
    <property type="term" value="P:proteolysis"/>
    <property type="evidence" value="ECO:0007669"/>
    <property type="project" value="InterPro"/>
</dbReference>
<evidence type="ECO:0000256" key="2">
    <source>
        <dbReference type="SAM" id="SignalP"/>
    </source>
</evidence>
<dbReference type="Proteomes" id="UP000622552">
    <property type="component" value="Unassembled WGS sequence"/>
</dbReference>